<accession>A0ABQ6DV17</accession>
<gene>
    <name evidence="2" type="ORF">GCM10007916_00190</name>
</gene>
<organism evidence="2 3">
    <name type="scientific">Psychromonas marina</name>
    <dbReference type="NCBI Taxonomy" id="88364"/>
    <lineage>
        <taxon>Bacteria</taxon>
        <taxon>Pseudomonadati</taxon>
        <taxon>Pseudomonadota</taxon>
        <taxon>Gammaproteobacteria</taxon>
        <taxon>Alteromonadales</taxon>
        <taxon>Psychromonadaceae</taxon>
        <taxon>Psychromonas</taxon>
    </lineage>
</organism>
<dbReference type="RefSeq" id="WP_284202082.1">
    <property type="nucleotide sequence ID" value="NZ_BSPQ01000001.1"/>
</dbReference>
<feature type="signal peptide" evidence="1">
    <location>
        <begin position="1"/>
        <end position="22"/>
    </location>
</feature>
<keyword evidence="3" id="KW-1185">Reference proteome</keyword>
<evidence type="ECO:0008006" key="4">
    <source>
        <dbReference type="Google" id="ProtNLM"/>
    </source>
</evidence>
<dbReference type="Proteomes" id="UP001157353">
    <property type="component" value="Unassembled WGS sequence"/>
</dbReference>
<name>A0ABQ6DV17_9GAMM</name>
<dbReference type="Pfam" id="PF06082">
    <property type="entry name" value="YjbH"/>
    <property type="match status" value="1"/>
</dbReference>
<proteinExistence type="predicted"/>
<evidence type="ECO:0000256" key="1">
    <source>
        <dbReference type="SAM" id="SignalP"/>
    </source>
</evidence>
<dbReference type="InterPro" id="IPR010344">
    <property type="entry name" value="YbjH"/>
</dbReference>
<keyword evidence="1" id="KW-0732">Signal</keyword>
<sequence length="731" mass="81234">MRLLLSGVLLTSLSLPFSSAFAVTNSMAQTGFTGLLRIPHAEALPFGSVSLNYHWEDNIDYDTCYGCGAHNTVLLGIGLLPGLEFTFQNTHKLLSDGPGWSGSHSSDLSFSAKYDFKPFLPKEWFSLAVGVQDYGGAASKHKNSYAVASKALFPDTYYHFRLTAGYGQGDIKNQMGPDSLQGAFMGVEWQPVPWVQLLAEHDGTGMNGGVKLFTDDKWLPYGLKANVTYQAYSDSSTNNRDNQWVGVGLTLPLAMGEAAERYSVNGVNELASIDHAEKANIIEKITNDKANSSEATLTAAMPSTEKLSETTLQKNESKQVLTALVDYGFENVRVGWSNKTLIVALENNLFNWNELDGMGVALGLIMDNSASESFQLQLLNNQVPVIKVAGDSQQYKAFLAQSPDGPVVEHGLVVSNQSLDNKQVEWASEREASSHFVPRFIFSPHLRSTLGTEFGVFDYSLALSSNVQMSLWKGGVVDVRHLLPIANSDDYDDGEYFENARHESEVDRILFHQAFALPAGFSTQFSGGKIYKDFLGGLNETRWQSQEGTHRVKTEIANFENSNNEYSYQPILASYRYYIRPLDLAIEAMYGQHWAGDLGGSISINQWFGDMSVKLTYQNTSCDRSNTEYTCARDGFAEDHEYAGITFSFPFGTRKNASPSIGLQVKTLEQWSYGARTRINNHANYIGGNRAATTNLQYNIDQQYYNRDRLSSAYVQSHAQRLRDSYIKYIK</sequence>
<evidence type="ECO:0000313" key="3">
    <source>
        <dbReference type="Proteomes" id="UP001157353"/>
    </source>
</evidence>
<feature type="chain" id="PRO_5045591849" description="YjbH domain-containing protein" evidence="1">
    <location>
        <begin position="23"/>
        <end position="731"/>
    </location>
</feature>
<comment type="caution">
    <text evidence="2">The sequence shown here is derived from an EMBL/GenBank/DDBJ whole genome shotgun (WGS) entry which is preliminary data.</text>
</comment>
<evidence type="ECO:0000313" key="2">
    <source>
        <dbReference type="EMBL" id="GLS88952.1"/>
    </source>
</evidence>
<reference evidence="3" key="1">
    <citation type="journal article" date="2019" name="Int. J. Syst. Evol. Microbiol.">
        <title>The Global Catalogue of Microorganisms (GCM) 10K type strain sequencing project: providing services to taxonomists for standard genome sequencing and annotation.</title>
        <authorList>
            <consortium name="The Broad Institute Genomics Platform"/>
            <consortium name="The Broad Institute Genome Sequencing Center for Infectious Disease"/>
            <person name="Wu L."/>
            <person name="Ma J."/>
        </authorList>
    </citation>
    <scope>NUCLEOTIDE SEQUENCE [LARGE SCALE GENOMIC DNA]</scope>
    <source>
        <strain evidence="3">NBRC 103166</strain>
    </source>
</reference>
<dbReference type="EMBL" id="BSPQ01000001">
    <property type="protein sequence ID" value="GLS88952.1"/>
    <property type="molecule type" value="Genomic_DNA"/>
</dbReference>
<protein>
    <recommendedName>
        <fullName evidence="4">YjbH domain-containing protein</fullName>
    </recommendedName>
</protein>